<comment type="caution">
    <text evidence="1">The sequence shown here is derived from an EMBL/GenBank/DDBJ whole genome shotgun (WGS) entry which is preliminary data.</text>
</comment>
<evidence type="ECO:0000313" key="4">
    <source>
        <dbReference type="Proteomes" id="UP001208692"/>
    </source>
</evidence>
<keyword evidence="4" id="KW-1185">Reference proteome</keyword>
<proteinExistence type="predicted"/>
<dbReference type="EMBL" id="BQKB01000065">
    <property type="protein sequence ID" value="GJM54179.1"/>
    <property type="molecule type" value="Genomic_DNA"/>
</dbReference>
<dbReference type="RefSeq" id="WP_264847276.1">
    <property type="nucleotide sequence ID" value="NZ_BPMA01000045.1"/>
</dbReference>
<name>A0AAV5B0B7_9FLAO</name>
<organism evidence="1 3">
    <name type="scientific">Capnocytophaga catalasegens</name>
    <dbReference type="NCBI Taxonomy" id="1004260"/>
    <lineage>
        <taxon>Bacteria</taxon>
        <taxon>Pseudomonadati</taxon>
        <taxon>Bacteroidota</taxon>
        <taxon>Flavobacteriia</taxon>
        <taxon>Flavobacteriales</taxon>
        <taxon>Flavobacteriaceae</taxon>
        <taxon>Capnocytophaga</taxon>
    </lineage>
</organism>
<sequence length="228" mass="26251">MEEPAKKQEQTKKESNHLSYEDQIERMRLAFSNGKLPNLLPKLTVIGYTEERLNNLLTKVEALKELDRTQKKEYAEQYNETNKLENKRKEISALYSKHLGFCRILMKGNVKAATALEFSGERKIAYTAWHRQVSNFYSQLLSTPEFLEKIKSVGVTETDLQAVQTKLTEITAIKDAQKKETSEAQKATENRDKAFDELFPIYSEFIGLAKIQLQDTQDLEALGVIVKR</sequence>
<dbReference type="EMBL" id="BQKA01000051">
    <property type="protein sequence ID" value="GJM51366.1"/>
    <property type="molecule type" value="Genomic_DNA"/>
</dbReference>
<dbReference type="AlphaFoldDB" id="A0AAV5B0B7"/>
<dbReference type="Proteomes" id="UP001208692">
    <property type="component" value="Unassembled WGS sequence"/>
</dbReference>
<dbReference type="Proteomes" id="UP001207736">
    <property type="component" value="Unassembled WGS sequence"/>
</dbReference>
<evidence type="ECO:0000313" key="1">
    <source>
        <dbReference type="EMBL" id="GJM51366.1"/>
    </source>
</evidence>
<protein>
    <submittedName>
        <fullName evidence="1">Uncharacterized protein</fullName>
    </submittedName>
</protein>
<accession>A0AAV5B0B7</accession>
<evidence type="ECO:0000313" key="3">
    <source>
        <dbReference type="Proteomes" id="UP001207736"/>
    </source>
</evidence>
<reference evidence="1 4" key="1">
    <citation type="submission" date="2021-11" db="EMBL/GenBank/DDBJ databases">
        <title>Draft genome sequence of Capnocytophaga sp. strain KC07075 isolated from cat oral cavity.</title>
        <authorList>
            <person name="Suzuki M."/>
            <person name="Imaoka K."/>
            <person name="Kimura M."/>
            <person name="Morikawa S."/>
            <person name="Maeda K."/>
        </authorList>
    </citation>
    <scope>NUCLEOTIDE SEQUENCE</scope>
    <source>
        <strain evidence="1">KC07075</strain>
        <strain evidence="2 4">KC07079</strain>
    </source>
</reference>
<evidence type="ECO:0000313" key="2">
    <source>
        <dbReference type="EMBL" id="GJM54179.1"/>
    </source>
</evidence>
<gene>
    <name evidence="1" type="ORF">RCZ15_23390</name>
    <name evidence="2" type="ORF">RCZ16_24950</name>
</gene>